<proteinExistence type="predicted"/>
<dbReference type="Gene3D" id="1.10.10.60">
    <property type="entry name" value="Homeodomain-like"/>
    <property type="match status" value="2"/>
</dbReference>
<evidence type="ECO:0000256" key="2">
    <source>
        <dbReference type="ARBA" id="ARBA00023125"/>
    </source>
</evidence>
<comment type="caution">
    <text evidence="6">The sequence shown here is derived from an EMBL/GenBank/DDBJ whole genome shotgun (WGS) entry which is preliminary data.</text>
</comment>
<keyword evidence="7" id="KW-1185">Reference proteome</keyword>
<evidence type="ECO:0000259" key="5">
    <source>
        <dbReference type="PROSITE" id="PS01124"/>
    </source>
</evidence>
<dbReference type="PROSITE" id="PS00041">
    <property type="entry name" value="HTH_ARAC_FAMILY_1"/>
    <property type="match status" value="1"/>
</dbReference>
<feature type="domain" description="HTH araC/xylS-type" evidence="5">
    <location>
        <begin position="672"/>
        <end position="771"/>
    </location>
</feature>
<reference evidence="6" key="1">
    <citation type="submission" date="2020-09" db="EMBL/GenBank/DDBJ databases">
        <title>A novel bacterium of genus Paenibacillus, isolated from South China Sea.</title>
        <authorList>
            <person name="Huang H."/>
            <person name="Mo K."/>
            <person name="Hu Y."/>
        </authorList>
    </citation>
    <scope>NUCLEOTIDE SEQUENCE</scope>
    <source>
        <strain evidence="6">IB182493</strain>
    </source>
</reference>
<evidence type="ECO:0000313" key="6">
    <source>
        <dbReference type="EMBL" id="MBD2872176.1"/>
    </source>
</evidence>
<dbReference type="AlphaFoldDB" id="A0A927H7Z9"/>
<keyword evidence="1" id="KW-0805">Transcription regulation</keyword>
<dbReference type="Pfam" id="PF17853">
    <property type="entry name" value="GGDEF_2"/>
    <property type="match status" value="1"/>
</dbReference>
<protein>
    <submittedName>
        <fullName evidence="6">AraC family transcriptional regulator</fullName>
    </submittedName>
</protein>
<dbReference type="CDD" id="cd12912">
    <property type="entry name" value="PDC2_MCP_like"/>
    <property type="match status" value="1"/>
</dbReference>
<keyword evidence="3" id="KW-0804">Transcription</keyword>
<keyword evidence="4" id="KW-0812">Transmembrane</keyword>
<feature type="transmembrane region" description="Helical" evidence="4">
    <location>
        <begin position="12"/>
        <end position="35"/>
    </location>
</feature>
<name>A0A927H7Z9_9BACL</name>
<dbReference type="GO" id="GO:0043565">
    <property type="term" value="F:sequence-specific DNA binding"/>
    <property type="evidence" value="ECO:0007669"/>
    <property type="project" value="InterPro"/>
</dbReference>
<dbReference type="InterPro" id="IPR009057">
    <property type="entry name" value="Homeodomain-like_sf"/>
</dbReference>
<evidence type="ECO:0000256" key="4">
    <source>
        <dbReference type="SAM" id="Phobius"/>
    </source>
</evidence>
<evidence type="ECO:0000256" key="1">
    <source>
        <dbReference type="ARBA" id="ARBA00023015"/>
    </source>
</evidence>
<organism evidence="6 7">
    <name type="scientific">Paenibacillus arenilitoris</name>
    <dbReference type="NCBI Taxonomy" id="2772299"/>
    <lineage>
        <taxon>Bacteria</taxon>
        <taxon>Bacillati</taxon>
        <taxon>Bacillota</taxon>
        <taxon>Bacilli</taxon>
        <taxon>Bacillales</taxon>
        <taxon>Paenibacillaceae</taxon>
        <taxon>Paenibacillus</taxon>
    </lineage>
</organism>
<keyword evidence="2" id="KW-0238">DNA-binding</keyword>
<feature type="transmembrane region" description="Helical" evidence="4">
    <location>
        <begin position="302"/>
        <end position="325"/>
    </location>
</feature>
<keyword evidence="4" id="KW-0472">Membrane</keyword>
<dbReference type="EMBL" id="JACXIY010000042">
    <property type="protein sequence ID" value="MBD2872176.1"/>
    <property type="molecule type" value="Genomic_DNA"/>
</dbReference>
<dbReference type="InterPro" id="IPR020449">
    <property type="entry name" value="Tscrpt_reg_AraC-type_HTH"/>
</dbReference>
<dbReference type="SUPFAM" id="SSF46689">
    <property type="entry name" value="Homeodomain-like"/>
    <property type="match status" value="2"/>
</dbReference>
<dbReference type="Pfam" id="PF12833">
    <property type="entry name" value="HTH_18"/>
    <property type="match status" value="1"/>
</dbReference>
<dbReference type="RefSeq" id="WP_190866638.1">
    <property type="nucleotide sequence ID" value="NZ_JACXIY010000042.1"/>
</dbReference>
<gene>
    <name evidence="6" type="ORF">IDH41_26695</name>
</gene>
<dbReference type="Gene3D" id="3.30.450.20">
    <property type="entry name" value="PAS domain"/>
    <property type="match status" value="1"/>
</dbReference>
<sequence>MKQLQNQRLAKAITILSVVLFLLVSSSIFLTYYLFTNQLKGQLASTNMELLRQLNDKLELVLRQIDFSAVSLIASEEVIHFYDRELGDAESLNNEVRISNNIYNVINSNRYILSIDMYSYPKQKLVTGNDLTEQELMQNYQWIAEFQQFEGYMDWMTTRRLTLNRAEDPIFRNVVTLVRTYPLIHKPGARKGAIAVNLKEEMLYDLIRNATAEEKGQTFIIDGDGVVVLHADKSKLGKDISEFPYIRRILDENGAEGAFSADVEQTKSTLFYARTKQADWKIVHVMPEAELIRPLSIIRKGLILLAVVLFLVATASATVVGRWTFKPVNRFIQAMTNHLKKDARGPAFRKYSDEFQYFESTVQHILEDRNLLNKQFNESKPMIKWQLLKELLTSRRKSATALQPYMDMLGLSLHGGHFVVMSVEFDNKNEIPTPRDLQLYSYALCNVAEELMNAESKGIAAEMDNGKCVVVMSFEDEGDGERHAMRAEAVADLMKDFAREYFNRTITIGIGNAVSGLGDIHQSYKQSLDALGYKLVLGGNSIITMEDITNEPSPQYYRLFGMTDGMVQSVKLLDRDKLRQQVAKWFEAFSDNNVRPEMIRQLIVQCLMKAATAAAEIGVDPSELFPEEGMYEMLGGYEQLEQLERFTMEALERYMASIQAKRSGREKNDVIDKVLRYLEQHYMRSDLSLNLLASEFHISVSHLSKLFKEQEECNFIDYLMDIRMNRAKALLTDSEAMIKDIAEQVGYTNVNSFVRLFKKTTGLTPTEFRQRNKPAGQSDVSEVEL</sequence>
<dbReference type="PANTHER" id="PTHR43280">
    <property type="entry name" value="ARAC-FAMILY TRANSCRIPTIONAL REGULATOR"/>
    <property type="match status" value="1"/>
</dbReference>
<evidence type="ECO:0000313" key="7">
    <source>
        <dbReference type="Proteomes" id="UP000632125"/>
    </source>
</evidence>
<dbReference type="PRINTS" id="PR00032">
    <property type="entry name" value="HTHARAC"/>
</dbReference>
<dbReference type="Proteomes" id="UP000632125">
    <property type="component" value="Unassembled WGS sequence"/>
</dbReference>
<dbReference type="GO" id="GO:0003700">
    <property type="term" value="F:DNA-binding transcription factor activity"/>
    <property type="evidence" value="ECO:0007669"/>
    <property type="project" value="InterPro"/>
</dbReference>
<dbReference type="SMART" id="SM00342">
    <property type="entry name" value="HTH_ARAC"/>
    <property type="match status" value="1"/>
</dbReference>
<dbReference type="PANTHER" id="PTHR43280:SF28">
    <property type="entry name" value="HTH-TYPE TRANSCRIPTIONAL ACTIVATOR RHAS"/>
    <property type="match status" value="1"/>
</dbReference>
<keyword evidence="4" id="KW-1133">Transmembrane helix</keyword>
<dbReference type="InterPro" id="IPR018060">
    <property type="entry name" value="HTH_AraC"/>
</dbReference>
<evidence type="ECO:0000256" key="3">
    <source>
        <dbReference type="ARBA" id="ARBA00023163"/>
    </source>
</evidence>
<dbReference type="InterPro" id="IPR018062">
    <property type="entry name" value="HTH_AraC-typ_CS"/>
</dbReference>
<accession>A0A927H7Z9</accession>
<dbReference type="InterPro" id="IPR041522">
    <property type="entry name" value="CdaR_GGDEF"/>
</dbReference>
<dbReference type="PROSITE" id="PS01124">
    <property type="entry name" value="HTH_ARAC_FAMILY_2"/>
    <property type="match status" value="1"/>
</dbReference>